<comment type="caution">
    <text evidence="2">The sequence shown here is derived from an EMBL/GenBank/DDBJ whole genome shotgun (WGS) entry which is preliminary data.</text>
</comment>
<sequence>MKFLTKLAGILAKDAKLYFKPLTIVGARIWRFWRDFWGPVATAGDSKIDIWLERRQIVRFVNKYVWIFLGAVAFFVVAINILVFTGVVPSGINHDNLKDYICAGLFLSWTIVEWVLNEIRCLFGSADIASQVRYGGFLILLGFIMLFAKEILFGAKKLLALIVGLPKKIKNFFKR</sequence>
<keyword evidence="1" id="KW-1133">Transmembrane helix</keyword>
<dbReference type="Proteomes" id="UP000229080">
    <property type="component" value="Unassembled WGS sequence"/>
</dbReference>
<organism evidence="2 3">
    <name type="scientific">Candidatus Portnoybacteria bacterium CG09_land_8_20_14_0_10_44_13</name>
    <dbReference type="NCBI Taxonomy" id="1974811"/>
    <lineage>
        <taxon>Bacteria</taxon>
        <taxon>Candidatus Portnoyibacteriota</taxon>
    </lineage>
</organism>
<keyword evidence="1" id="KW-0472">Membrane</keyword>
<reference evidence="3" key="1">
    <citation type="submission" date="2017-09" db="EMBL/GenBank/DDBJ databases">
        <title>Depth-based differentiation of microbial function through sediment-hosted aquifers and enrichment of novel symbionts in the deep terrestrial subsurface.</title>
        <authorList>
            <person name="Probst A.J."/>
            <person name="Ladd B."/>
            <person name="Jarett J.K."/>
            <person name="Geller-Mcgrath D.E."/>
            <person name="Sieber C.M.K."/>
            <person name="Emerson J.B."/>
            <person name="Anantharaman K."/>
            <person name="Thomas B.C."/>
            <person name="Malmstrom R."/>
            <person name="Stieglmeier M."/>
            <person name="Klingl A."/>
            <person name="Woyke T."/>
            <person name="Ryan C.M."/>
            <person name="Banfield J.F."/>
        </authorList>
    </citation>
    <scope>NUCLEOTIDE SEQUENCE [LARGE SCALE GENOMIC DNA]</scope>
</reference>
<evidence type="ECO:0000313" key="2">
    <source>
        <dbReference type="EMBL" id="PIS16829.1"/>
    </source>
</evidence>
<name>A0A2H0WY31_9BACT</name>
<gene>
    <name evidence="2" type="ORF">COT61_01850</name>
</gene>
<feature type="transmembrane region" description="Helical" evidence="1">
    <location>
        <begin position="137"/>
        <end position="165"/>
    </location>
</feature>
<dbReference type="EMBL" id="PEZF01000061">
    <property type="protein sequence ID" value="PIS16829.1"/>
    <property type="molecule type" value="Genomic_DNA"/>
</dbReference>
<feature type="transmembrane region" description="Helical" evidence="1">
    <location>
        <begin position="64"/>
        <end position="88"/>
    </location>
</feature>
<keyword evidence="1" id="KW-0812">Transmembrane</keyword>
<evidence type="ECO:0000313" key="3">
    <source>
        <dbReference type="Proteomes" id="UP000229080"/>
    </source>
</evidence>
<proteinExistence type="predicted"/>
<evidence type="ECO:0000256" key="1">
    <source>
        <dbReference type="SAM" id="Phobius"/>
    </source>
</evidence>
<dbReference type="AlphaFoldDB" id="A0A2H0WY31"/>
<protein>
    <submittedName>
        <fullName evidence="2">Uncharacterized protein</fullName>
    </submittedName>
</protein>
<accession>A0A2H0WY31</accession>